<evidence type="ECO:0000259" key="8">
    <source>
        <dbReference type="Pfam" id="PF12717"/>
    </source>
</evidence>
<feature type="domain" description="Condensin complex subunit 1 C-terminal" evidence="8">
    <location>
        <begin position="1085"/>
        <end position="1251"/>
    </location>
</feature>
<comment type="caution">
    <text evidence="9">The sequence shown here is derived from an EMBL/GenBank/DDBJ whole genome shotgun (WGS) entry which is preliminary data.</text>
</comment>
<evidence type="ECO:0000256" key="5">
    <source>
        <dbReference type="ARBA" id="ARBA00023242"/>
    </source>
</evidence>
<feature type="compositionally biased region" description="Acidic residues" evidence="7">
    <location>
        <begin position="492"/>
        <end position="514"/>
    </location>
</feature>
<dbReference type="PANTHER" id="PTHR14222">
    <property type="entry name" value="CONDENSIN"/>
    <property type="match status" value="1"/>
</dbReference>
<feature type="compositionally biased region" description="Acidic residues" evidence="7">
    <location>
        <begin position="1654"/>
        <end position="1667"/>
    </location>
</feature>
<dbReference type="InterPro" id="IPR016024">
    <property type="entry name" value="ARM-type_fold"/>
</dbReference>
<name>A0A2V0NSA1_9CHLO</name>
<evidence type="ECO:0000256" key="6">
    <source>
        <dbReference type="ARBA" id="ARBA00023306"/>
    </source>
</evidence>
<dbReference type="PANTHER" id="PTHR14222:SF1">
    <property type="entry name" value="CONDENSIN-2 COMPLEX SUBUNIT D3"/>
    <property type="match status" value="1"/>
</dbReference>
<feature type="compositionally biased region" description="Low complexity" evidence="7">
    <location>
        <begin position="1682"/>
        <end position="1691"/>
    </location>
</feature>
<feature type="compositionally biased region" description="Low complexity" evidence="7">
    <location>
        <begin position="689"/>
        <end position="709"/>
    </location>
</feature>
<dbReference type="InParanoid" id="A0A2V0NSA1"/>
<dbReference type="InterPro" id="IPR026971">
    <property type="entry name" value="CND1/NCAPD3"/>
</dbReference>
<feature type="region of interest" description="Disordered" evidence="7">
    <location>
        <begin position="1613"/>
        <end position="1641"/>
    </location>
</feature>
<evidence type="ECO:0000256" key="7">
    <source>
        <dbReference type="SAM" id="MobiDB-lite"/>
    </source>
</evidence>
<keyword evidence="10" id="KW-1185">Reference proteome</keyword>
<feature type="compositionally biased region" description="Gly residues" evidence="7">
    <location>
        <begin position="1623"/>
        <end position="1639"/>
    </location>
</feature>
<reference evidence="9 10" key="1">
    <citation type="journal article" date="2018" name="Sci. Rep.">
        <title>Raphidocelis subcapitata (=Pseudokirchneriella subcapitata) provides an insight into genome evolution and environmental adaptations in the Sphaeropleales.</title>
        <authorList>
            <person name="Suzuki S."/>
            <person name="Yamaguchi H."/>
            <person name="Nakajima N."/>
            <person name="Kawachi M."/>
        </authorList>
    </citation>
    <scope>NUCLEOTIDE SEQUENCE [LARGE SCALE GENOMIC DNA]</scope>
    <source>
        <strain evidence="9 10">NIES-35</strain>
    </source>
</reference>
<sequence>MASLADLLGRLAEHSRGIDDSLQLDEFQRQAAEVCASCDLSLQQLAAARTALRATTPATWEALGDAGVVLSEAVKTLNALMRFGKCSQPTIAAVLYSWLLRAPGSPAHSILDGLTFSGFMQRVKDACCPHAAARLALGGGPEEDAAAAAAAAAAADDDVSACLAFEAVSNLAAALGGVGLRSCDDVRQICAEVLPELAAAARGAKATAATRAAGLAPGCPREAAYDAMAALLDPRHGSVHEVAAALFPRLSAILLGVATPGGGGRKGAADATAVRGAACTFVCEALGRHPEVQEAVAALARHVCLKAPDRADPRANAVRAAAAMVPLLSQWEQDQFVGFVFNMSRSNKVGQRCLAVALARELLMHLPEPFKQSTFEAAAQAGGPAPAGRDGEPAVAAPWSVVCLAALLHRCSDKAAAVRARALSDLAEVVACFGELLTRDPASDEYRVAERFVAGLVAAAQLQLPRPAGAAKKDAKAKKAAARRAGSPGEESGGEGEGEAEAEADGEGGDGAEAMDADGAAAAAGDEAAAGRAAAAAAAAEAAEAPSAAAVAFEAFIPRELESDLGPLLALVHRRCADPKAAVRKGALQLLVEAVTMRAAWQGYPRQLPSEQDLALLEAATMDPLVSVRKAALVALSRLVELLPLEPSLCAAWVRSALPLARDPETTIQDGVLEWAQYLILDRATAVAGPTSAPRGRGRRAASAAPMAVDGDEGEAAGGEDGECEAEAEDAPPAAVAAAELRPVLAAVSAVGRAAGACLGRVCAALSVKRKLASRKVAAGIEAFVSGVPSGSPEALGAWMVLKEVASQDPRAPSWQFLQQRWAALQSAAASAAGEDAAGAGAGAAALASSEEGALLLLVISAAAESFPREQAAALAGQLLQAVLAFNLPPAAAAAHVAALHKLTAGGDVAGVGSPEQWCRRAYGGAHELLHQYVSGSFGPAAADAAQLLRLQRRALAAVFAAGELALLRVARPPAGLTVLLQALTAPRLLPGMVASMSGAGDAAMDEAEAEAELAAAAAAAAAEAGEEGEEGAAEPAAGASREVPVALQGHAWISLGKVCLVDEALAKKLVPLFIQELGRSPSPVVRNNIMVALSDMVITYTALVDAHTPRLAACIRDRHELVRRQALALLANLLMKDYVKWRGTLFHRFLLALVDPSPGVRQLAEFLLTDTLATKAPLLAYNHFVESLFVLNGCAAGLYAARVGASLAGAPEGGAGGGGGAPAQFTLRGPANRPHRDTIYRALLRHMSAEHKFSTSAKLAGEVLAGVADGLLPMEEASEVLRDALAVMASKEIKVTASRLAVDDEEEAGARAGGAAGAGDAAGAAAPTGAEAAARARGRLVSAMMKRHLVEGVVPVLVELRRMLAEARSPLMGDLMACFSALLKEYKGEVEEIFVADKQLAREILYDMKQAEAARAAASEAARAAGGRTPGGLVAAGGGGIVAAPVVRGAGGAAPGASPLPAGVLPGTPIAAELLATAERRPRAAPAGTPGPAAARTPLPSAAAAPRTPFTGGRSRLSLAPATAGKGLRTPGALAATPAPLSTRKVRVKSENQPPPAAGDGGGGIEPPSVSRRRSLLLQKVPSPGEAPTVVHLPSPFRDAPQRQWQIEPEVAEGAKARGARRGGGGSSGGARTRGGGSKAALDDAAVAAVVKEEEDAEAAEAEAEAEAAPARGAGRRATRGSRPAAAAVAAGGGAGKRKGRG</sequence>
<keyword evidence="2" id="KW-0132">Cell division</keyword>
<dbReference type="GO" id="GO:0042393">
    <property type="term" value="F:histone binding"/>
    <property type="evidence" value="ECO:0007669"/>
    <property type="project" value="TreeGrafter"/>
</dbReference>
<organism evidence="9 10">
    <name type="scientific">Raphidocelis subcapitata</name>
    <dbReference type="NCBI Taxonomy" id="307507"/>
    <lineage>
        <taxon>Eukaryota</taxon>
        <taxon>Viridiplantae</taxon>
        <taxon>Chlorophyta</taxon>
        <taxon>core chlorophytes</taxon>
        <taxon>Chlorophyceae</taxon>
        <taxon>CS clade</taxon>
        <taxon>Sphaeropleales</taxon>
        <taxon>Selenastraceae</taxon>
        <taxon>Raphidocelis</taxon>
    </lineage>
</organism>
<keyword evidence="6" id="KW-0131">Cell cycle</keyword>
<comment type="subcellular location">
    <subcellularLocation>
        <location evidence="1">Nucleus</location>
    </subcellularLocation>
</comment>
<dbReference type="EMBL" id="BDRX01000018">
    <property type="protein sequence ID" value="GBF90548.1"/>
    <property type="molecule type" value="Genomic_DNA"/>
</dbReference>
<feature type="region of interest" description="Disordered" evidence="7">
    <location>
        <begin position="1481"/>
        <end position="1571"/>
    </location>
</feature>
<feature type="region of interest" description="Disordered" evidence="7">
    <location>
        <begin position="689"/>
        <end position="727"/>
    </location>
</feature>
<dbReference type="GO" id="GO:0005634">
    <property type="term" value="C:nucleus"/>
    <property type="evidence" value="ECO:0007669"/>
    <property type="project" value="UniProtKB-SubCell"/>
</dbReference>
<dbReference type="InterPro" id="IPR032682">
    <property type="entry name" value="Cnd1_C"/>
</dbReference>
<evidence type="ECO:0000256" key="3">
    <source>
        <dbReference type="ARBA" id="ARBA00022776"/>
    </source>
</evidence>
<evidence type="ECO:0000256" key="2">
    <source>
        <dbReference type="ARBA" id="ARBA00022618"/>
    </source>
</evidence>
<dbReference type="Proteomes" id="UP000247498">
    <property type="component" value="Unassembled WGS sequence"/>
</dbReference>
<feature type="region of interest" description="Disordered" evidence="7">
    <location>
        <begin position="1653"/>
        <end position="1703"/>
    </location>
</feature>
<dbReference type="GO" id="GO:0007076">
    <property type="term" value="P:mitotic chromosome condensation"/>
    <property type="evidence" value="ECO:0007669"/>
    <property type="project" value="InterPro"/>
</dbReference>
<dbReference type="STRING" id="307507.A0A2V0NSA1"/>
<dbReference type="FunCoup" id="A0A2V0NSA1">
    <property type="interactions" value="881"/>
</dbReference>
<proteinExistence type="predicted"/>
<dbReference type="GO" id="GO:0000779">
    <property type="term" value="C:condensed chromosome, centromeric region"/>
    <property type="evidence" value="ECO:0007669"/>
    <property type="project" value="TreeGrafter"/>
</dbReference>
<feature type="compositionally biased region" description="Low complexity" evidence="7">
    <location>
        <begin position="1529"/>
        <end position="1544"/>
    </location>
</feature>
<dbReference type="Pfam" id="PF12717">
    <property type="entry name" value="Cnd1"/>
    <property type="match status" value="1"/>
</dbReference>
<evidence type="ECO:0000313" key="10">
    <source>
        <dbReference type="Proteomes" id="UP000247498"/>
    </source>
</evidence>
<dbReference type="InterPro" id="IPR011989">
    <property type="entry name" value="ARM-like"/>
</dbReference>
<evidence type="ECO:0000256" key="4">
    <source>
        <dbReference type="ARBA" id="ARBA00023067"/>
    </source>
</evidence>
<keyword evidence="5" id="KW-0539">Nucleus</keyword>
<protein>
    <recommendedName>
        <fullName evidence="8">Condensin complex subunit 1 C-terminal domain-containing protein</fullName>
    </recommendedName>
</protein>
<evidence type="ECO:0000313" key="9">
    <source>
        <dbReference type="EMBL" id="GBF90548.1"/>
    </source>
</evidence>
<keyword evidence="4" id="KW-0226">DNA condensation</keyword>
<feature type="compositionally biased region" description="Low complexity" evidence="7">
    <location>
        <begin position="1485"/>
        <end position="1510"/>
    </location>
</feature>
<dbReference type="OrthoDB" id="10263978at2759"/>
<dbReference type="Gene3D" id="1.25.10.10">
    <property type="entry name" value="Leucine-rich Repeat Variant"/>
    <property type="match status" value="2"/>
</dbReference>
<accession>A0A2V0NSA1</accession>
<feature type="region of interest" description="Disordered" evidence="7">
    <location>
        <begin position="468"/>
        <end position="514"/>
    </location>
</feature>
<dbReference type="GO" id="GO:0010032">
    <property type="term" value="P:meiotic chromosome condensation"/>
    <property type="evidence" value="ECO:0007669"/>
    <property type="project" value="TreeGrafter"/>
</dbReference>
<dbReference type="SUPFAM" id="SSF48371">
    <property type="entry name" value="ARM repeat"/>
    <property type="match status" value="1"/>
</dbReference>
<gene>
    <name evidence="9" type="ORF">Rsub_03119</name>
</gene>
<feature type="compositionally biased region" description="Acidic residues" evidence="7">
    <location>
        <begin position="710"/>
        <end position="727"/>
    </location>
</feature>
<evidence type="ECO:0000256" key="1">
    <source>
        <dbReference type="ARBA" id="ARBA00004123"/>
    </source>
</evidence>
<dbReference type="GO" id="GO:0000796">
    <property type="term" value="C:condensin complex"/>
    <property type="evidence" value="ECO:0007669"/>
    <property type="project" value="TreeGrafter"/>
</dbReference>
<dbReference type="GO" id="GO:0051301">
    <property type="term" value="P:cell division"/>
    <property type="evidence" value="ECO:0007669"/>
    <property type="project" value="UniProtKB-KW"/>
</dbReference>
<keyword evidence="3" id="KW-0498">Mitosis</keyword>